<feature type="compositionally biased region" description="Pro residues" evidence="1">
    <location>
        <begin position="124"/>
        <end position="133"/>
    </location>
</feature>
<feature type="compositionally biased region" description="Basic and acidic residues" evidence="1">
    <location>
        <begin position="408"/>
        <end position="423"/>
    </location>
</feature>
<feature type="compositionally biased region" description="Polar residues" evidence="1">
    <location>
        <begin position="425"/>
        <end position="439"/>
    </location>
</feature>
<feature type="region of interest" description="Disordered" evidence="1">
    <location>
        <begin position="111"/>
        <end position="204"/>
    </location>
</feature>
<dbReference type="SMART" id="SM00546">
    <property type="entry name" value="CUE"/>
    <property type="match status" value="1"/>
</dbReference>
<feature type="compositionally biased region" description="Low complexity" evidence="1">
    <location>
        <begin position="134"/>
        <end position="145"/>
    </location>
</feature>
<protein>
    <recommendedName>
        <fullName evidence="2">CUE domain-containing protein</fullName>
    </recommendedName>
</protein>
<name>A0A9P4UJF7_9PEZI</name>
<dbReference type="GO" id="GO:0043130">
    <property type="term" value="F:ubiquitin binding"/>
    <property type="evidence" value="ECO:0007669"/>
    <property type="project" value="InterPro"/>
</dbReference>
<dbReference type="EMBL" id="MU003834">
    <property type="protein sequence ID" value="KAF2717897.1"/>
    <property type="molecule type" value="Genomic_DNA"/>
</dbReference>
<evidence type="ECO:0000259" key="2">
    <source>
        <dbReference type="PROSITE" id="PS51140"/>
    </source>
</evidence>
<accession>A0A9P4UJF7</accession>
<dbReference type="AlphaFoldDB" id="A0A9P4UJF7"/>
<dbReference type="GO" id="GO:0006511">
    <property type="term" value="P:ubiquitin-dependent protein catabolic process"/>
    <property type="evidence" value="ECO:0007669"/>
    <property type="project" value="TreeGrafter"/>
</dbReference>
<dbReference type="PANTHER" id="PTHR16461">
    <property type="entry name" value="TOLL-INTERACTING PROTEIN"/>
    <property type="match status" value="1"/>
</dbReference>
<organism evidence="3 4">
    <name type="scientific">Polychaeton citri CBS 116435</name>
    <dbReference type="NCBI Taxonomy" id="1314669"/>
    <lineage>
        <taxon>Eukaryota</taxon>
        <taxon>Fungi</taxon>
        <taxon>Dikarya</taxon>
        <taxon>Ascomycota</taxon>
        <taxon>Pezizomycotina</taxon>
        <taxon>Dothideomycetes</taxon>
        <taxon>Dothideomycetidae</taxon>
        <taxon>Capnodiales</taxon>
        <taxon>Capnodiaceae</taxon>
        <taxon>Polychaeton</taxon>
    </lineage>
</organism>
<dbReference type="OrthoDB" id="9942608at2759"/>
<feature type="compositionally biased region" description="Polar residues" evidence="1">
    <location>
        <begin position="374"/>
        <end position="385"/>
    </location>
</feature>
<dbReference type="CDD" id="cd14372">
    <property type="entry name" value="CUE_Cue5p_like"/>
    <property type="match status" value="1"/>
</dbReference>
<dbReference type="Pfam" id="PF02845">
    <property type="entry name" value="CUE"/>
    <property type="match status" value="1"/>
</dbReference>
<dbReference type="InterPro" id="IPR003892">
    <property type="entry name" value="CUE"/>
</dbReference>
<dbReference type="Gene3D" id="1.10.8.10">
    <property type="entry name" value="DNA helicase RuvA subunit, C-terminal domain"/>
    <property type="match status" value="1"/>
</dbReference>
<feature type="compositionally biased region" description="Polar residues" evidence="1">
    <location>
        <begin position="244"/>
        <end position="260"/>
    </location>
</feature>
<feature type="domain" description="CUE" evidence="2">
    <location>
        <begin position="74"/>
        <end position="118"/>
    </location>
</feature>
<dbReference type="PANTHER" id="PTHR16461:SF5">
    <property type="entry name" value="TOLL-INTERACTING PROTEIN"/>
    <property type="match status" value="1"/>
</dbReference>
<dbReference type="GO" id="GO:0005737">
    <property type="term" value="C:cytoplasm"/>
    <property type="evidence" value="ECO:0007669"/>
    <property type="project" value="TreeGrafter"/>
</dbReference>
<dbReference type="PROSITE" id="PS51140">
    <property type="entry name" value="CUE"/>
    <property type="match status" value="1"/>
</dbReference>
<evidence type="ECO:0000313" key="4">
    <source>
        <dbReference type="Proteomes" id="UP000799441"/>
    </source>
</evidence>
<feature type="compositionally biased region" description="Acidic residues" evidence="1">
    <location>
        <begin position="391"/>
        <end position="407"/>
    </location>
</feature>
<dbReference type="Proteomes" id="UP000799441">
    <property type="component" value="Unassembled WGS sequence"/>
</dbReference>
<evidence type="ECO:0000313" key="3">
    <source>
        <dbReference type="EMBL" id="KAF2717897.1"/>
    </source>
</evidence>
<dbReference type="FunFam" id="1.10.8.10:FF:000064">
    <property type="entry name" value="Similar to CUE domain-containing protein"/>
    <property type="match status" value="1"/>
</dbReference>
<dbReference type="SUPFAM" id="SSF46934">
    <property type="entry name" value="UBA-like"/>
    <property type="match status" value="1"/>
</dbReference>
<proteinExistence type="predicted"/>
<comment type="caution">
    <text evidence="3">The sequence shown here is derived from an EMBL/GenBank/DDBJ whole genome shotgun (WGS) entry which is preliminary data.</text>
</comment>
<dbReference type="InterPro" id="IPR009060">
    <property type="entry name" value="UBA-like_sf"/>
</dbReference>
<sequence>MPDEPVSPVKATSREEMDFDSDHEQETGKVSPLGTESADKKTVLTKSPSPKPRVSFQDGPAEEIPPAKPPRPLSPAVQAENTLIEAFPSIDTKVVKAVLQASGGHVEPAFNALLGMSDPNFKPETPPAQPPRPGIRQQPQQQRQPMNQLEADELYARQLAEHYSGSGGNGGQYYNQREPGRRGPNQQRPTYDEEDREHSFFDDDLPEIGKNIQQGFFDTQKKVNSWIMNFKKKLDGEEEEDLYSGSSQQGSRVGTISGESGTAGGRKDFGSSQSEQLYGIRKSAEQQRRMEERRSMDAQRYDRDPQMIDDDQFQRLELRDEEDQPPPQPPRSSSAKKPTNPDLFKPTPQPPQSGPVDEVDAAERKASNNGGSGTSQQQKKWQPLTSVAPAPEEDNDPFSVGDDDENQDDKKEDQMKEASERLKNQARQSVSEGGSNSSKVLAESGNVGTKNKEAEELLGGK</sequence>
<feature type="region of interest" description="Disordered" evidence="1">
    <location>
        <begin position="236"/>
        <end position="461"/>
    </location>
</feature>
<reference evidence="3" key="1">
    <citation type="journal article" date="2020" name="Stud. Mycol.">
        <title>101 Dothideomycetes genomes: a test case for predicting lifestyles and emergence of pathogens.</title>
        <authorList>
            <person name="Haridas S."/>
            <person name="Albert R."/>
            <person name="Binder M."/>
            <person name="Bloem J."/>
            <person name="Labutti K."/>
            <person name="Salamov A."/>
            <person name="Andreopoulos B."/>
            <person name="Baker S."/>
            <person name="Barry K."/>
            <person name="Bills G."/>
            <person name="Bluhm B."/>
            <person name="Cannon C."/>
            <person name="Castanera R."/>
            <person name="Culley D."/>
            <person name="Daum C."/>
            <person name="Ezra D."/>
            <person name="Gonzalez J."/>
            <person name="Henrissat B."/>
            <person name="Kuo A."/>
            <person name="Liang C."/>
            <person name="Lipzen A."/>
            <person name="Lutzoni F."/>
            <person name="Magnuson J."/>
            <person name="Mondo S."/>
            <person name="Nolan M."/>
            <person name="Ohm R."/>
            <person name="Pangilinan J."/>
            <person name="Park H.-J."/>
            <person name="Ramirez L."/>
            <person name="Alfaro M."/>
            <person name="Sun H."/>
            <person name="Tritt A."/>
            <person name="Yoshinaga Y."/>
            <person name="Zwiers L.-H."/>
            <person name="Turgeon B."/>
            <person name="Goodwin S."/>
            <person name="Spatafora J."/>
            <person name="Crous P."/>
            <person name="Grigoriev I."/>
        </authorList>
    </citation>
    <scope>NUCLEOTIDE SEQUENCE</scope>
    <source>
        <strain evidence="3">CBS 116435</strain>
    </source>
</reference>
<feature type="compositionally biased region" description="Basic and acidic residues" evidence="1">
    <location>
        <begin position="282"/>
        <end position="318"/>
    </location>
</feature>
<feature type="region of interest" description="Disordered" evidence="1">
    <location>
        <begin position="1"/>
        <end position="79"/>
    </location>
</feature>
<keyword evidence="4" id="KW-1185">Reference proteome</keyword>
<evidence type="ECO:0000256" key="1">
    <source>
        <dbReference type="SAM" id="MobiDB-lite"/>
    </source>
</evidence>
<feature type="compositionally biased region" description="Basic and acidic residues" evidence="1">
    <location>
        <begin position="12"/>
        <end position="27"/>
    </location>
</feature>
<gene>
    <name evidence="3" type="ORF">K431DRAFT_288138</name>
</gene>
<dbReference type="InterPro" id="IPR041807">
    <property type="entry name" value="Cue5/Don1_CUE"/>
</dbReference>
<dbReference type="GO" id="GO:0031624">
    <property type="term" value="F:ubiquitin conjugating enzyme binding"/>
    <property type="evidence" value="ECO:0007669"/>
    <property type="project" value="TreeGrafter"/>
</dbReference>